<dbReference type="Gene3D" id="3.40.50.880">
    <property type="match status" value="1"/>
</dbReference>
<protein>
    <recommendedName>
        <fullName evidence="10">Imidazole glycerol phosphate synthase subunit HisH</fullName>
        <ecNumber evidence="10">4.3.2.10</ecNumber>
    </recommendedName>
    <alternativeName>
        <fullName evidence="10">IGP synthase glutaminase subunit</fullName>
        <ecNumber evidence="10">3.5.1.2</ecNumber>
    </alternativeName>
    <alternativeName>
        <fullName evidence="10">IGP synthase subunit HisH</fullName>
    </alternativeName>
    <alternativeName>
        <fullName evidence="10">ImGP synthase subunit HisH</fullName>
        <shortName evidence="10">IGPS subunit HisH</shortName>
    </alternativeName>
</protein>
<dbReference type="InterPro" id="IPR017926">
    <property type="entry name" value="GATASE"/>
</dbReference>
<keyword evidence="3 10" id="KW-0028">Amino-acid biosynthesis</keyword>
<feature type="active site" evidence="10 11">
    <location>
        <position position="184"/>
    </location>
</feature>
<dbReference type="GO" id="GO:0016829">
    <property type="term" value="F:lyase activity"/>
    <property type="evidence" value="ECO:0007669"/>
    <property type="project" value="UniProtKB-KW"/>
</dbReference>
<name>A0AAT9GIQ5_9BACT</name>
<keyword evidence="6 10" id="KW-0368">Histidine biosynthesis</keyword>
<dbReference type="InterPro" id="IPR010139">
    <property type="entry name" value="Imidazole-glycPsynth_HisH"/>
</dbReference>
<evidence type="ECO:0000256" key="11">
    <source>
        <dbReference type="PIRSR" id="PIRSR000495-1"/>
    </source>
</evidence>
<evidence type="ECO:0000256" key="2">
    <source>
        <dbReference type="ARBA" id="ARBA00011152"/>
    </source>
</evidence>
<organism evidence="13">
    <name type="scientific">Sediminibacterium sp. KACHI17</name>
    <dbReference type="NCBI Taxonomy" id="1751071"/>
    <lineage>
        <taxon>Bacteria</taxon>
        <taxon>Pseudomonadati</taxon>
        <taxon>Bacteroidota</taxon>
        <taxon>Chitinophagia</taxon>
        <taxon>Chitinophagales</taxon>
        <taxon>Chitinophagaceae</taxon>
        <taxon>Sediminibacterium</taxon>
    </lineage>
</organism>
<comment type="pathway">
    <text evidence="1 10">Amino-acid biosynthesis; L-histidine biosynthesis; L-histidine from 5-phospho-alpha-D-ribose 1-diphosphate: step 5/9.</text>
</comment>
<dbReference type="Pfam" id="PF00117">
    <property type="entry name" value="GATase"/>
    <property type="match status" value="1"/>
</dbReference>
<dbReference type="PANTHER" id="PTHR42701:SF1">
    <property type="entry name" value="IMIDAZOLE GLYCEROL PHOSPHATE SYNTHASE SUBUNIT HISH"/>
    <property type="match status" value="1"/>
</dbReference>
<dbReference type="PROSITE" id="PS51273">
    <property type="entry name" value="GATASE_TYPE_1"/>
    <property type="match status" value="1"/>
</dbReference>
<comment type="function">
    <text evidence="10">IGPS catalyzes the conversion of PRFAR and glutamine to IGP, AICAR and glutamate. The HisH subunit catalyzes the hydrolysis of glutamine to glutamate and ammonia as part of the synthesis of IGP and AICAR. The resulting ammonia molecule is channeled to the active site of HisF.</text>
</comment>
<comment type="subcellular location">
    <subcellularLocation>
        <location evidence="10">Cytoplasm</location>
    </subcellularLocation>
</comment>
<dbReference type="CDD" id="cd01748">
    <property type="entry name" value="GATase1_IGP_Synthase"/>
    <property type="match status" value="1"/>
</dbReference>
<dbReference type="PANTHER" id="PTHR42701">
    <property type="entry name" value="IMIDAZOLE GLYCEROL PHOSPHATE SYNTHASE SUBUNIT HISH"/>
    <property type="match status" value="1"/>
</dbReference>
<evidence type="ECO:0000256" key="7">
    <source>
        <dbReference type="ARBA" id="ARBA00023239"/>
    </source>
</evidence>
<feature type="active site" evidence="10 11">
    <location>
        <position position="186"/>
    </location>
</feature>
<dbReference type="EMBL" id="AP029612">
    <property type="protein sequence ID" value="BFG70372.1"/>
    <property type="molecule type" value="Genomic_DNA"/>
</dbReference>
<dbReference type="InterPro" id="IPR029062">
    <property type="entry name" value="Class_I_gatase-like"/>
</dbReference>
<dbReference type="GO" id="GO:0004359">
    <property type="term" value="F:glutaminase activity"/>
    <property type="evidence" value="ECO:0007669"/>
    <property type="project" value="UniProtKB-EC"/>
</dbReference>
<evidence type="ECO:0000256" key="3">
    <source>
        <dbReference type="ARBA" id="ARBA00022605"/>
    </source>
</evidence>
<evidence type="ECO:0000256" key="4">
    <source>
        <dbReference type="ARBA" id="ARBA00022801"/>
    </source>
</evidence>
<dbReference type="PIRSF" id="PIRSF000495">
    <property type="entry name" value="Amidotransf_hisH"/>
    <property type="match status" value="1"/>
</dbReference>
<evidence type="ECO:0000256" key="6">
    <source>
        <dbReference type="ARBA" id="ARBA00023102"/>
    </source>
</evidence>
<comment type="catalytic activity">
    <reaction evidence="9 10">
        <text>L-glutamine + H2O = L-glutamate + NH4(+)</text>
        <dbReference type="Rhea" id="RHEA:15889"/>
        <dbReference type="ChEBI" id="CHEBI:15377"/>
        <dbReference type="ChEBI" id="CHEBI:28938"/>
        <dbReference type="ChEBI" id="CHEBI:29985"/>
        <dbReference type="ChEBI" id="CHEBI:58359"/>
        <dbReference type="EC" id="3.5.1.2"/>
    </reaction>
</comment>
<dbReference type="SUPFAM" id="SSF52317">
    <property type="entry name" value="Class I glutamine amidotransferase-like"/>
    <property type="match status" value="1"/>
</dbReference>
<dbReference type="GO" id="GO:0000105">
    <property type="term" value="P:L-histidine biosynthetic process"/>
    <property type="evidence" value="ECO:0007669"/>
    <property type="project" value="UniProtKB-UniRule"/>
</dbReference>
<accession>A0AAT9GIQ5</accession>
<dbReference type="GO" id="GO:0005737">
    <property type="term" value="C:cytoplasm"/>
    <property type="evidence" value="ECO:0007669"/>
    <property type="project" value="UniProtKB-SubCell"/>
</dbReference>
<evidence type="ECO:0000256" key="8">
    <source>
        <dbReference type="ARBA" id="ARBA00047838"/>
    </source>
</evidence>
<gene>
    <name evidence="13" type="primary">hisH_2</name>
    <name evidence="10" type="synonym">hisH</name>
    <name evidence="13" type="ORF">KACHI17_12530</name>
</gene>
<evidence type="ECO:0000256" key="10">
    <source>
        <dbReference type="HAMAP-Rule" id="MF_00278"/>
    </source>
</evidence>
<dbReference type="GO" id="GO:0000107">
    <property type="term" value="F:imidazoleglycerol-phosphate synthase activity"/>
    <property type="evidence" value="ECO:0007669"/>
    <property type="project" value="UniProtKB-UniRule"/>
</dbReference>
<proteinExistence type="inferred from homology"/>
<keyword evidence="7 10" id="KW-0456">Lyase</keyword>
<dbReference type="EC" id="4.3.2.10" evidence="10"/>
<dbReference type="EC" id="3.5.1.2" evidence="10"/>
<dbReference type="AlphaFoldDB" id="A0AAT9GIQ5"/>
<comment type="catalytic activity">
    <reaction evidence="8 10">
        <text>5-[(5-phospho-1-deoxy-D-ribulos-1-ylimino)methylamino]-1-(5-phospho-beta-D-ribosyl)imidazole-4-carboxamide + L-glutamine = D-erythro-1-(imidazol-4-yl)glycerol 3-phosphate + 5-amino-1-(5-phospho-beta-D-ribosyl)imidazole-4-carboxamide + L-glutamate + H(+)</text>
        <dbReference type="Rhea" id="RHEA:24793"/>
        <dbReference type="ChEBI" id="CHEBI:15378"/>
        <dbReference type="ChEBI" id="CHEBI:29985"/>
        <dbReference type="ChEBI" id="CHEBI:58278"/>
        <dbReference type="ChEBI" id="CHEBI:58359"/>
        <dbReference type="ChEBI" id="CHEBI:58475"/>
        <dbReference type="ChEBI" id="CHEBI:58525"/>
        <dbReference type="EC" id="4.3.2.10"/>
    </reaction>
</comment>
<feature type="domain" description="Glutamine amidotransferase" evidence="12">
    <location>
        <begin position="4"/>
        <end position="200"/>
    </location>
</feature>
<evidence type="ECO:0000256" key="5">
    <source>
        <dbReference type="ARBA" id="ARBA00022962"/>
    </source>
</evidence>
<evidence type="ECO:0000259" key="12">
    <source>
        <dbReference type="Pfam" id="PF00117"/>
    </source>
</evidence>
<dbReference type="NCBIfam" id="TIGR01855">
    <property type="entry name" value="IMP_synth_hisH"/>
    <property type="match status" value="1"/>
</dbReference>
<keyword evidence="4 10" id="KW-0378">Hydrolase</keyword>
<reference evidence="13" key="1">
    <citation type="submission" date="2024-02" db="EMBL/GenBank/DDBJ databases">
        <title>Sediminibacterium planktonica sp. nov. and Sediminibacterium longus sp. nov., isolated from surface lake and river water.</title>
        <authorList>
            <person name="Watanabe K."/>
            <person name="Takemine S."/>
            <person name="Ishii Y."/>
            <person name="Ogata Y."/>
            <person name="Shindo C."/>
            <person name="Suda W."/>
        </authorList>
    </citation>
    <scope>NUCLEOTIDE SEQUENCE</scope>
    <source>
        <strain evidence="13">KACHI17</strain>
    </source>
</reference>
<keyword evidence="5 10" id="KW-0315">Glutamine amidotransferase</keyword>
<feature type="active site" description="Nucleophile" evidence="10 11">
    <location>
        <position position="82"/>
    </location>
</feature>
<evidence type="ECO:0000313" key="13">
    <source>
        <dbReference type="EMBL" id="BFG70372.1"/>
    </source>
</evidence>
<evidence type="ECO:0000256" key="1">
    <source>
        <dbReference type="ARBA" id="ARBA00005091"/>
    </source>
</evidence>
<sequence>MKIVVLDYGMGNLHSVTSTLRYLGVDEIIISAKYDDIKKADKLILPGVGAFGKAMDRIRSQQIDIMLKEVVQYGKKPLLGICLGMQLLGLSSTEDGVNAGLGFINGKVLRFNEENLAIPHVGFNQVFSHPNSKLYRGLDKASDFYFTHSYRMTSEVNINQSMCNYGSDFIASFEVDNIVGVQFHPELSQQNGLKLLKNFIDLL</sequence>
<dbReference type="RefSeq" id="WP_353550653.1">
    <property type="nucleotide sequence ID" value="NZ_AP029612.1"/>
</dbReference>
<evidence type="ECO:0000256" key="9">
    <source>
        <dbReference type="ARBA" id="ARBA00049534"/>
    </source>
</evidence>
<keyword evidence="10" id="KW-0963">Cytoplasm</keyword>
<dbReference type="HAMAP" id="MF_00278">
    <property type="entry name" value="HisH"/>
    <property type="match status" value="1"/>
</dbReference>
<comment type="subunit">
    <text evidence="2 10">Heterodimer of HisH and HisF.</text>
</comment>